<dbReference type="EMBL" id="JNVM01000001">
    <property type="protein sequence ID" value="KEQ27870.1"/>
    <property type="molecule type" value="Genomic_DNA"/>
</dbReference>
<evidence type="ECO:0000313" key="2">
    <source>
        <dbReference type="Proteomes" id="UP000028123"/>
    </source>
</evidence>
<name>A0A081PAZ7_9BACL</name>
<organism evidence="1 2">
    <name type="scientific">Paenibacillus tyrfis</name>
    <dbReference type="NCBI Taxonomy" id="1501230"/>
    <lineage>
        <taxon>Bacteria</taxon>
        <taxon>Bacillati</taxon>
        <taxon>Bacillota</taxon>
        <taxon>Bacilli</taxon>
        <taxon>Bacillales</taxon>
        <taxon>Paenibacillaceae</taxon>
        <taxon>Paenibacillus</taxon>
    </lineage>
</organism>
<reference evidence="1 2" key="1">
    <citation type="submission" date="2014-06" db="EMBL/GenBank/DDBJ databases">
        <title>Draft genome sequence of Paenibacillus sp. MSt1.</title>
        <authorList>
            <person name="Aw Y.K."/>
            <person name="Ong K.S."/>
            <person name="Gan H.M."/>
            <person name="Lee S.M."/>
        </authorList>
    </citation>
    <scope>NUCLEOTIDE SEQUENCE [LARGE SCALE GENOMIC DNA]</scope>
    <source>
        <strain evidence="1 2">MSt1</strain>
    </source>
</reference>
<protein>
    <submittedName>
        <fullName evidence="1">Uncharacterized protein</fullName>
    </submittedName>
</protein>
<dbReference type="OrthoDB" id="2643906at2"/>
<dbReference type="Proteomes" id="UP000028123">
    <property type="component" value="Unassembled WGS sequence"/>
</dbReference>
<evidence type="ECO:0000313" key="1">
    <source>
        <dbReference type="EMBL" id="KEQ27870.1"/>
    </source>
</evidence>
<keyword evidence="2" id="KW-1185">Reference proteome</keyword>
<comment type="caution">
    <text evidence="1">The sequence shown here is derived from an EMBL/GenBank/DDBJ whole genome shotgun (WGS) entry which is preliminary data.</text>
</comment>
<accession>A0A081PAZ7</accession>
<dbReference type="AlphaFoldDB" id="A0A081PAZ7"/>
<dbReference type="eggNOG" id="ENOG5032GMC">
    <property type="taxonomic scope" value="Bacteria"/>
</dbReference>
<proteinExistence type="predicted"/>
<sequence length="150" mass="17828">MLLPHRFKKDGEIEKKLIAYLTEQESYYLVSDGVALSADQPKRFTPDEAVEIYQRFADADMAWMGVRHREPMMYHFAVRIDSRENKAYLMEYLDIFNEEKNFHLKHMVEILSWEEGIRSLHVPLRLTETKDHYCSVEHDRQGHAILTKKA</sequence>
<dbReference type="RefSeq" id="WP_036675023.1">
    <property type="nucleotide sequence ID" value="NZ_JNVM01000001.1"/>
</dbReference>
<gene>
    <name evidence="1" type="ORF">ET33_00115</name>
</gene>